<protein>
    <submittedName>
        <fullName evidence="1">Uncharacterized protein</fullName>
    </submittedName>
</protein>
<gene>
    <name evidence="1" type="ORF">ALTATR162_LOCUS9425</name>
</gene>
<dbReference type="RefSeq" id="XP_043172994.1">
    <property type="nucleotide sequence ID" value="XM_043317059.1"/>
</dbReference>
<dbReference type="AlphaFoldDB" id="A0A8J2I8I0"/>
<name>A0A8J2I8I0_9PLEO</name>
<organism evidence="1 2">
    <name type="scientific">Alternaria atra</name>
    <dbReference type="NCBI Taxonomy" id="119953"/>
    <lineage>
        <taxon>Eukaryota</taxon>
        <taxon>Fungi</taxon>
        <taxon>Dikarya</taxon>
        <taxon>Ascomycota</taxon>
        <taxon>Pezizomycotina</taxon>
        <taxon>Dothideomycetes</taxon>
        <taxon>Pleosporomycetidae</taxon>
        <taxon>Pleosporales</taxon>
        <taxon>Pleosporineae</taxon>
        <taxon>Pleosporaceae</taxon>
        <taxon>Alternaria</taxon>
        <taxon>Alternaria sect. Ulocladioides</taxon>
    </lineage>
</organism>
<evidence type="ECO:0000313" key="1">
    <source>
        <dbReference type="EMBL" id="CAG5180799.1"/>
    </source>
</evidence>
<evidence type="ECO:0000313" key="2">
    <source>
        <dbReference type="Proteomes" id="UP000676310"/>
    </source>
</evidence>
<proteinExistence type="predicted"/>
<comment type="caution">
    <text evidence="1">The sequence shown here is derived from an EMBL/GenBank/DDBJ whole genome shotgun (WGS) entry which is preliminary data.</text>
</comment>
<keyword evidence="2" id="KW-1185">Reference proteome</keyword>
<dbReference type="EMBL" id="CAJRGZ010000025">
    <property type="protein sequence ID" value="CAG5180799.1"/>
    <property type="molecule type" value="Genomic_DNA"/>
</dbReference>
<reference evidence="1" key="1">
    <citation type="submission" date="2021-05" db="EMBL/GenBank/DDBJ databases">
        <authorList>
            <person name="Stam R."/>
        </authorList>
    </citation>
    <scope>NUCLEOTIDE SEQUENCE</scope>
    <source>
        <strain evidence="1">CS162</strain>
    </source>
</reference>
<dbReference type="OrthoDB" id="3695432at2759"/>
<sequence>MQNFQCTDVRDRLFGVLALVEWGRGKPVVPDYGKDSYQVAIEVLRVYLENPETEPISGMAVEWPRRLWKIFHVKIEEQAKAAMLKRKNGYGCRDLIYGDSHLRAMINSLLNDCKVYIQSPPTRYQNFRGHPRDTWYGVKLLDTKRVSGNVPSSGGLQSYYLSCEAKLLEHSPESQLPLVRIVDQDNRLFAYAPADTRPNDWLLISEAGSLSDKIPAMIVVKNTDRNYGIYSILGQASKNCEYDKIILPFLNWRYFGSHWYSEDLFLFDRMYV</sequence>
<accession>A0A8J2I8I0</accession>
<dbReference type="GeneID" id="67021645"/>
<dbReference type="Proteomes" id="UP000676310">
    <property type="component" value="Unassembled WGS sequence"/>
</dbReference>